<comment type="subcellular location">
    <subcellularLocation>
        <location evidence="1 5">Secreted</location>
    </subcellularLocation>
</comment>
<feature type="signal peptide" evidence="5">
    <location>
        <begin position="1"/>
        <end position="23"/>
    </location>
</feature>
<evidence type="ECO:0000256" key="5">
    <source>
        <dbReference type="RuleBase" id="RU367124"/>
    </source>
</evidence>
<gene>
    <name evidence="6" type="ORF">PHPALM_37673</name>
</gene>
<proteinExistence type="inferred from homology"/>
<dbReference type="OrthoDB" id="106321at2759"/>
<keyword evidence="3 5" id="KW-0964">Secreted</keyword>
<organism evidence="6 7">
    <name type="scientific">Phytophthora palmivora</name>
    <dbReference type="NCBI Taxonomy" id="4796"/>
    <lineage>
        <taxon>Eukaryota</taxon>
        <taxon>Sar</taxon>
        <taxon>Stramenopiles</taxon>
        <taxon>Oomycota</taxon>
        <taxon>Peronosporomycetes</taxon>
        <taxon>Peronosporales</taxon>
        <taxon>Peronosporaceae</taxon>
        <taxon>Phytophthora</taxon>
    </lineage>
</organism>
<evidence type="ECO:0000256" key="4">
    <source>
        <dbReference type="ARBA" id="ARBA00022729"/>
    </source>
</evidence>
<reference evidence="6 7" key="1">
    <citation type="journal article" date="2017" name="Genome Biol. Evol.">
        <title>Phytophthora megakarya and P. palmivora, closely related causal agents of cacao black pod rot, underwent increases in genome sizes and gene numbers by different mechanisms.</title>
        <authorList>
            <person name="Ali S.S."/>
            <person name="Shao J."/>
            <person name="Lary D.J."/>
            <person name="Kronmiller B."/>
            <person name="Shen D."/>
            <person name="Strem M.D."/>
            <person name="Amoako-Attah I."/>
            <person name="Akrofi A.Y."/>
            <person name="Begoude B.A."/>
            <person name="Ten Hoopen G.M."/>
            <person name="Coulibaly K."/>
            <person name="Kebe B.I."/>
            <person name="Melnick R.L."/>
            <person name="Guiltinan M.J."/>
            <person name="Tyler B.M."/>
            <person name="Meinhardt L.W."/>
            <person name="Bailey B.A."/>
        </authorList>
    </citation>
    <scope>NUCLEOTIDE SEQUENCE [LARGE SCALE GENOMIC DNA]</scope>
    <source>
        <strain evidence="7">sbr112.9</strain>
    </source>
</reference>
<evidence type="ECO:0000313" key="6">
    <source>
        <dbReference type="EMBL" id="POM57771.1"/>
    </source>
</evidence>
<comment type="function">
    <text evidence="5">Effector that suppresses plant defense responses during pathogen infection.</text>
</comment>
<dbReference type="Proteomes" id="UP000237271">
    <property type="component" value="Unassembled WGS sequence"/>
</dbReference>
<evidence type="ECO:0000256" key="2">
    <source>
        <dbReference type="ARBA" id="ARBA00010400"/>
    </source>
</evidence>
<evidence type="ECO:0000313" key="7">
    <source>
        <dbReference type="Proteomes" id="UP000237271"/>
    </source>
</evidence>
<name>A0A2P4WWV7_9STRA</name>
<dbReference type="EMBL" id="NCKW01020518">
    <property type="protein sequence ID" value="POM57771.1"/>
    <property type="molecule type" value="Genomic_DNA"/>
</dbReference>
<dbReference type="Pfam" id="PF16810">
    <property type="entry name" value="RXLR"/>
    <property type="match status" value="1"/>
</dbReference>
<comment type="caution">
    <text evidence="6">The sequence shown here is derived from an EMBL/GenBank/DDBJ whole genome shotgun (WGS) entry which is preliminary data.</text>
</comment>
<evidence type="ECO:0000256" key="1">
    <source>
        <dbReference type="ARBA" id="ARBA00004613"/>
    </source>
</evidence>
<evidence type="ECO:0000256" key="3">
    <source>
        <dbReference type="ARBA" id="ARBA00022525"/>
    </source>
</evidence>
<dbReference type="InterPro" id="IPR031825">
    <property type="entry name" value="RXLR"/>
</dbReference>
<keyword evidence="7" id="KW-1185">Reference proteome</keyword>
<protein>
    <recommendedName>
        <fullName evidence="5">RxLR effector protein</fullName>
    </recommendedName>
</protein>
<dbReference type="AlphaFoldDB" id="A0A2P4WWV7"/>
<keyword evidence="4 5" id="KW-0732">Signal</keyword>
<feature type="chain" id="PRO_5044961895" description="RxLR effector protein" evidence="5">
    <location>
        <begin position="24"/>
        <end position="149"/>
    </location>
</feature>
<sequence length="149" mass="17105">MRLCFAVIAFATALLATPSAVLASKQTHQKLILSDSFLESHTTTTSEHGIVQTRRLRISEEAREGNPGNPEERRLVNVDLAIQDGIHALRKMTKWKLQFSVWKALNRKPFDLGNKWGVIKNGWILKQHPKWEKYEAYRTYFGQGPLTYP</sequence>
<accession>A0A2P4WWV7</accession>
<comment type="similarity">
    <text evidence="2 5">Belongs to the RxLR effector family.</text>
</comment>
<comment type="domain">
    <text evidence="5">The RxLR-dEER motif acts to carry the protein into the host cell cytoplasm through binding to cell surface phosphatidylinositol-3-phosphate.</text>
</comment>